<dbReference type="EMBL" id="LAZR01020366">
    <property type="protein sequence ID" value="KKL89158.1"/>
    <property type="molecule type" value="Genomic_DNA"/>
</dbReference>
<protein>
    <submittedName>
        <fullName evidence="1">Uncharacterized protein</fullName>
    </submittedName>
</protein>
<proteinExistence type="predicted"/>
<reference evidence="1" key="1">
    <citation type="journal article" date="2015" name="Nature">
        <title>Complex archaea that bridge the gap between prokaryotes and eukaryotes.</title>
        <authorList>
            <person name="Spang A."/>
            <person name="Saw J.H."/>
            <person name="Jorgensen S.L."/>
            <person name="Zaremba-Niedzwiedzka K."/>
            <person name="Martijn J."/>
            <person name="Lind A.E."/>
            <person name="van Eijk R."/>
            <person name="Schleper C."/>
            <person name="Guy L."/>
            <person name="Ettema T.J."/>
        </authorList>
    </citation>
    <scope>NUCLEOTIDE SEQUENCE</scope>
</reference>
<accession>A0A0F9FSI5</accession>
<dbReference type="AlphaFoldDB" id="A0A0F9FSI5"/>
<gene>
    <name evidence="1" type="ORF">LCGC14_1917500</name>
</gene>
<evidence type="ECO:0000313" key="1">
    <source>
        <dbReference type="EMBL" id="KKL89158.1"/>
    </source>
</evidence>
<organism evidence="1">
    <name type="scientific">marine sediment metagenome</name>
    <dbReference type="NCBI Taxonomy" id="412755"/>
    <lineage>
        <taxon>unclassified sequences</taxon>
        <taxon>metagenomes</taxon>
        <taxon>ecological metagenomes</taxon>
    </lineage>
</organism>
<comment type="caution">
    <text evidence="1">The sequence shown here is derived from an EMBL/GenBank/DDBJ whole genome shotgun (WGS) entry which is preliminary data.</text>
</comment>
<sequence>MIIPIIILMILSCISLGVTIGKHGKSQGNYNGWAALISLLSFIAQQQGWSNTEAGMMGGLLLSISTSIITALKAGQNQIENEKAGDDYRNLEEKILVTLSSASDEEEEKLKIYCQEKLQKLTSTKNHNLINVSL</sequence>
<name>A0A0F9FSI5_9ZZZZ</name>